<dbReference type="Gene3D" id="1.10.3120.10">
    <property type="entry name" value="Trigger factor, C-terminal domain"/>
    <property type="match status" value="1"/>
</dbReference>
<sequence length="470" mass="54374">MKVEVKNAEKSQKELSIEIPVEKYNEAFEAEYKKIAPTVNIPGFRKGKAPKSIVLKQFKHRISVNALEKVINDSIIQALTEHKINPLSSPNVKDVNFEEGEPITFKVYVDVFPEYDVEKIDGFEFVKEIDEVTEDDVNEVLEKLKTQNISYEPKEDATVENGDMVVIDFEGYVDGEPFEGGSAKDYSFVVGSNTLLKDFENGLIGHKSGEEFEIEVKFPEDYYEKNLAGKTATFKINLKEVKKRVEPKLDDEFAKDVDEECETLEDLKNKIRKELEEEVQQIAKENLYEQIIEKLIEANSFDIPDTLIREQAERLATQTMQQYQYMYGVSAEQLGFDKEKLVEHYWNLAEKQVKSGLILNKIAEKENIDVTQEEIDKKIEELANKLKRNVDDYKKELESYGGINNIKNNLLTDKIFNFIISKNKVEEKVVTKEERARRKKEEEEKAKKAAEEAMKKSENKEKDKEEKDGE</sequence>
<dbReference type="InterPro" id="IPR027304">
    <property type="entry name" value="Trigger_fact/SurA_dom_sf"/>
</dbReference>
<evidence type="ECO:0000256" key="12">
    <source>
        <dbReference type="PROSITE-ProRule" id="PRU00277"/>
    </source>
</evidence>
<comment type="domain">
    <text evidence="11">Consists of 3 domains; the N-terminus binds the ribosome, the middle domain has PPIase activity, while the C-terminus has intrinsic chaperone activity on its own.</text>
</comment>
<dbReference type="Pfam" id="PF00254">
    <property type="entry name" value="FKBP_C"/>
    <property type="match status" value="1"/>
</dbReference>
<evidence type="ECO:0000256" key="10">
    <source>
        <dbReference type="ARBA" id="ARBA00029986"/>
    </source>
</evidence>
<comment type="similarity">
    <text evidence="2 11 13">Belongs to the FKBP-type PPIase family. Tig subfamily.</text>
</comment>
<protein>
    <recommendedName>
        <fullName evidence="4 11">Trigger factor</fullName>
        <shortName evidence="11">TF</shortName>
        <ecNumber evidence="3 11">5.2.1.8</ecNumber>
    </recommendedName>
    <alternativeName>
        <fullName evidence="10 11">PPIase</fullName>
    </alternativeName>
</protein>
<dbReference type="EC" id="5.2.1.8" evidence="3 11"/>
<dbReference type="AlphaFoldDB" id="D3PAT0"/>
<feature type="coiled-coil region" evidence="14">
    <location>
        <begin position="254"/>
        <end position="285"/>
    </location>
</feature>
<dbReference type="GO" id="GO:0003755">
    <property type="term" value="F:peptidyl-prolyl cis-trans isomerase activity"/>
    <property type="evidence" value="ECO:0007669"/>
    <property type="project" value="UniProtKB-UniRule"/>
</dbReference>
<evidence type="ECO:0000256" key="7">
    <source>
        <dbReference type="ARBA" id="ARBA00023186"/>
    </source>
</evidence>
<dbReference type="InterPro" id="IPR005215">
    <property type="entry name" value="Trig_fac"/>
</dbReference>
<evidence type="ECO:0000256" key="14">
    <source>
        <dbReference type="SAM" id="Coils"/>
    </source>
</evidence>
<evidence type="ECO:0000256" key="6">
    <source>
        <dbReference type="ARBA" id="ARBA00023110"/>
    </source>
</evidence>
<dbReference type="SUPFAM" id="SSF102735">
    <property type="entry name" value="Trigger factor ribosome-binding domain"/>
    <property type="match status" value="1"/>
</dbReference>
<reference evidence="17 18" key="1">
    <citation type="journal article" date="2010" name="DNA Res.">
        <title>Bacterial lifestyle in a deep-sea hydrothermal vent chimney revealed by the genome sequence of the thermophilic bacterium Deferribacter desulfuricans SSM1.</title>
        <authorList>
            <person name="Takaki Y."/>
            <person name="Shimamura S."/>
            <person name="Nakagawa S."/>
            <person name="Fukuhara Y."/>
            <person name="Horikawa H."/>
            <person name="Ankai A."/>
            <person name="Harada T."/>
            <person name="Hosoyama A."/>
            <person name="Oguchi A."/>
            <person name="Fukui S."/>
            <person name="Fujita N."/>
            <person name="Takami H."/>
            <person name="Takai K."/>
        </authorList>
    </citation>
    <scope>NUCLEOTIDE SEQUENCE [LARGE SCALE GENOMIC DNA]</scope>
    <source>
        <strain evidence="18">DSM 14783 / JCM 11476 / NBRC 101012 / SSM1</strain>
    </source>
</reference>
<dbReference type="OrthoDB" id="9767721at2"/>
<keyword evidence="14" id="KW-0175">Coiled coil</keyword>
<dbReference type="PROSITE" id="PS50059">
    <property type="entry name" value="FKBP_PPIASE"/>
    <property type="match status" value="1"/>
</dbReference>
<dbReference type="STRING" id="639282.DEFDS_0192"/>
<dbReference type="PANTHER" id="PTHR30560">
    <property type="entry name" value="TRIGGER FACTOR CHAPERONE AND PEPTIDYL-PROLYL CIS/TRANS ISOMERASE"/>
    <property type="match status" value="1"/>
</dbReference>
<dbReference type="GO" id="GO:0043022">
    <property type="term" value="F:ribosome binding"/>
    <property type="evidence" value="ECO:0007669"/>
    <property type="project" value="TreeGrafter"/>
</dbReference>
<dbReference type="PIRSF" id="PIRSF003095">
    <property type="entry name" value="Trigger_factor"/>
    <property type="match status" value="1"/>
</dbReference>
<dbReference type="HOGENOM" id="CLU_033058_3_2_0"/>
<dbReference type="GO" id="GO:0043335">
    <property type="term" value="P:protein unfolding"/>
    <property type="evidence" value="ECO:0007669"/>
    <property type="project" value="TreeGrafter"/>
</dbReference>
<organism evidence="17 18">
    <name type="scientific">Deferribacter desulfuricans (strain DSM 14783 / JCM 11476 / NBRC 101012 / SSM1)</name>
    <dbReference type="NCBI Taxonomy" id="639282"/>
    <lineage>
        <taxon>Bacteria</taxon>
        <taxon>Pseudomonadati</taxon>
        <taxon>Deferribacterota</taxon>
        <taxon>Deferribacteres</taxon>
        <taxon>Deferribacterales</taxon>
        <taxon>Deferribacteraceae</taxon>
        <taxon>Deferribacter</taxon>
    </lineage>
</organism>
<dbReference type="GO" id="GO:0005737">
    <property type="term" value="C:cytoplasm"/>
    <property type="evidence" value="ECO:0007669"/>
    <property type="project" value="UniProtKB-SubCell"/>
</dbReference>
<comment type="subcellular location">
    <subcellularLocation>
        <location evidence="11">Cytoplasm</location>
    </subcellularLocation>
    <text evidence="11">About half TF is bound to the ribosome near the polypeptide exit tunnel while the other half is free in the cytoplasm.</text>
</comment>
<name>D3PAT0_DEFDS</name>
<dbReference type="Gene3D" id="3.10.50.40">
    <property type="match status" value="1"/>
</dbReference>
<keyword evidence="7 11" id="KW-0143">Chaperone</keyword>
<dbReference type="Gene3D" id="3.30.70.1050">
    <property type="entry name" value="Trigger factor ribosome-binding domain"/>
    <property type="match status" value="1"/>
</dbReference>
<dbReference type="GO" id="GO:0015031">
    <property type="term" value="P:protein transport"/>
    <property type="evidence" value="ECO:0007669"/>
    <property type="project" value="UniProtKB-UniRule"/>
</dbReference>
<comment type="catalytic activity">
    <reaction evidence="1 11 12">
        <text>[protein]-peptidylproline (omega=180) = [protein]-peptidylproline (omega=0)</text>
        <dbReference type="Rhea" id="RHEA:16237"/>
        <dbReference type="Rhea" id="RHEA-COMP:10747"/>
        <dbReference type="Rhea" id="RHEA-COMP:10748"/>
        <dbReference type="ChEBI" id="CHEBI:83833"/>
        <dbReference type="ChEBI" id="CHEBI:83834"/>
        <dbReference type="EC" id="5.2.1.8"/>
    </reaction>
</comment>
<evidence type="ECO:0000256" key="8">
    <source>
        <dbReference type="ARBA" id="ARBA00023235"/>
    </source>
</evidence>
<keyword evidence="6 11" id="KW-0697">Rotamase</keyword>
<dbReference type="SUPFAM" id="SSF54534">
    <property type="entry name" value="FKBP-like"/>
    <property type="match status" value="1"/>
</dbReference>
<evidence type="ECO:0000259" key="16">
    <source>
        <dbReference type="PROSITE" id="PS50059"/>
    </source>
</evidence>
<feature type="domain" description="PPIase FKBP-type" evidence="16">
    <location>
        <begin position="162"/>
        <end position="242"/>
    </location>
</feature>
<dbReference type="InterPro" id="IPR046357">
    <property type="entry name" value="PPIase_dom_sf"/>
</dbReference>
<accession>D3PAT0</accession>
<dbReference type="InterPro" id="IPR037041">
    <property type="entry name" value="Trigger_fac_C_sf"/>
</dbReference>
<dbReference type="GO" id="GO:0051301">
    <property type="term" value="P:cell division"/>
    <property type="evidence" value="ECO:0007669"/>
    <property type="project" value="UniProtKB-KW"/>
</dbReference>
<evidence type="ECO:0000256" key="5">
    <source>
        <dbReference type="ARBA" id="ARBA00022618"/>
    </source>
</evidence>
<keyword evidence="8 11" id="KW-0413">Isomerase</keyword>
<dbReference type="PANTHER" id="PTHR30560:SF3">
    <property type="entry name" value="TRIGGER FACTOR-LIKE PROTEIN TIG, CHLOROPLASTIC"/>
    <property type="match status" value="1"/>
</dbReference>
<comment type="function">
    <text evidence="11">Involved in protein export. Acts as a chaperone by maintaining the newly synthesized protein in an open conformation. Functions as a peptidyl-prolyl cis-trans isomerase.</text>
</comment>
<dbReference type="eggNOG" id="COG0544">
    <property type="taxonomic scope" value="Bacteria"/>
</dbReference>
<evidence type="ECO:0000256" key="4">
    <source>
        <dbReference type="ARBA" id="ARBA00016902"/>
    </source>
</evidence>
<dbReference type="Pfam" id="PF05698">
    <property type="entry name" value="Trigger_C"/>
    <property type="match status" value="1"/>
</dbReference>
<dbReference type="HAMAP" id="MF_00303">
    <property type="entry name" value="Trigger_factor_Tig"/>
    <property type="match status" value="1"/>
</dbReference>
<evidence type="ECO:0000256" key="11">
    <source>
        <dbReference type="HAMAP-Rule" id="MF_00303"/>
    </source>
</evidence>
<dbReference type="GO" id="GO:0044183">
    <property type="term" value="F:protein folding chaperone"/>
    <property type="evidence" value="ECO:0007669"/>
    <property type="project" value="TreeGrafter"/>
</dbReference>
<evidence type="ECO:0000256" key="15">
    <source>
        <dbReference type="SAM" id="MobiDB-lite"/>
    </source>
</evidence>
<dbReference type="Pfam" id="PF05697">
    <property type="entry name" value="Trigger_N"/>
    <property type="match status" value="1"/>
</dbReference>
<dbReference type="KEGG" id="ddf:DEFDS_0192"/>
<dbReference type="InterPro" id="IPR008880">
    <property type="entry name" value="Trigger_fac_C"/>
</dbReference>
<dbReference type="FunFam" id="3.10.50.40:FF:000001">
    <property type="entry name" value="Trigger factor"/>
    <property type="match status" value="1"/>
</dbReference>
<keyword evidence="11" id="KW-0963">Cytoplasm</keyword>
<evidence type="ECO:0000313" key="17">
    <source>
        <dbReference type="EMBL" id="BAI79703.1"/>
    </source>
</evidence>
<dbReference type="GO" id="GO:0051083">
    <property type="term" value="P:'de novo' cotranslational protein folding"/>
    <property type="evidence" value="ECO:0007669"/>
    <property type="project" value="TreeGrafter"/>
</dbReference>
<proteinExistence type="inferred from homology"/>
<dbReference type="NCBIfam" id="TIGR00115">
    <property type="entry name" value="tig"/>
    <property type="match status" value="1"/>
</dbReference>
<keyword evidence="5 11" id="KW-0132">Cell division</keyword>
<keyword evidence="9 11" id="KW-0131">Cell cycle</keyword>
<evidence type="ECO:0000256" key="13">
    <source>
        <dbReference type="RuleBase" id="RU003914"/>
    </source>
</evidence>
<dbReference type="Proteomes" id="UP000001520">
    <property type="component" value="Chromosome"/>
</dbReference>
<evidence type="ECO:0000256" key="2">
    <source>
        <dbReference type="ARBA" id="ARBA00005464"/>
    </source>
</evidence>
<evidence type="ECO:0000313" key="18">
    <source>
        <dbReference type="Proteomes" id="UP000001520"/>
    </source>
</evidence>
<dbReference type="EMBL" id="AP011529">
    <property type="protein sequence ID" value="BAI79703.1"/>
    <property type="molecule type" value="Genomic_DNA"/>
</dbReference>
<dbReference type="InterPro" id="IPR001179">
    <property type="entry name" value="PPIase_FKBP_dom"/>
</dbReference>
<evidence type="ECO:0000256" key="3">
    <source>
        <dbReference type="ARBA" id="ARBA00013194"/>
    </source>
</evidence>
<feature type="region of interest" description="Disordered" evidence="15">
    <location>
        <begin position="430"/>
        <end position="470"/>
    </location>
</feature>
<evidence type="ECO:0000256" key="9">
    <source>
        <dbReference type="ARBA" id="ARBA00023306"/>
    </source>
</evidence>
<dbReference type="InterPro" id="IPR036611">
    <property type="entry name" value="Trigger_fac_ribosome-bd_sf"/>
</dbReference>
<evidence type="ECO:0000256" key="1">
    <source>
        <dbReference type="ARBA" id="ARBA00000971"/>
    </source>
</evidence>
<keyword evidence="18" id="KW-1185">Reference proteome</keyword>
<gene>
    <name evidence="11 17" type="primary">tig</name>
    <name evidence="17" type="ordered locus">DEFDS_0192</name>
</gene>
<dbReference type="RefSeq" id="WP_013006951.1">
    <property type="nucleotide sequence ID" value="NC_013939.1"/>
</dbReference>
<dbReference type="InterPro" id="IPR008881">
    <property type="entry name" value="Trigger_fac_ribosome-bd_bac"/>
</dbReference>
<dbReference type="SUPFAM" id="SSF109998">
    <property type="entry name" value="Triger factor/SurA peptide-binding domain-like"/>
    <property type="match status" value="1"/>
</dbReference>